<sequence>MALRKIKISELPLADTLKGLYTIGLDAFNQSVKVSLEFVEKAANKAKEAADKATKAAEQDVFLSEKEYEGLEVKDSEKTYFTYEDEEV</sequence>
<dbReference type="EMBL" id="BK015296">
    <property type="protein sequence ID" value="DAD99933.1"/>
    <property type="molecule type" value="Genomic_DNA"/>
</dbReference>
<organism evidence="1">
    <name type="scientific">Myoviridae sp. ctrCp2</name>
    <dbReference type="NCBI Taxonomy" id="2825179"/>
    <lineage>
        <taxon>Viruses</taxon>
        <taxon>Duplodnaviria</taxon>
        <taxon>Heunggongvirae</taxon>
        <taxon>Uroviricota</taxon>
        <taxon>Caudoviricetes</taxon>
    </lineage>
</organism>
<accession>A0A8S5NYP1</accession>
<proteinExistence type="predicted"/>
<name>A0A8S5NYP1_9CAUD</name>
<reference evidence="1" key="1">
    <citation type="journal article" date="2021" name="Proc. Natl. Acad. Sci. U.S.A.">
        <title>A Catalog of Tens of Thousands of Viruses from Human Metagenomes Reveals Hidden Associations with Chronic Diseases.</title>
        <authorList>
            <person name="Tisza M.J."/>
            <person name="Buck C.B."/>
        </authorList>
    </citation>
    <scope>NUCLEOTIDE SEQUENCE</scope>
    <source>
        <strain evidence="1">CtrCp2</strain>
    </source>
</reference>
<evidence type="ECO:0000313" key="1">
    <source>
        <dbReference type="EMBL" id="DAD99933.1"/>
    </source>
</evidence>
<protein>
    <submittedName>
        <fullName evidence="1">Uncharacterized protein</fullName>
    </submittedName>
</protein>